<dbReference type="Proteomes" id="UP000005950">
    <property type="component" value="Unassembled WGS sequence"/>
</dbReference>
<evidence type="ECO:0000313" key="1">
    <source>
        <dbReference type="EMBL" id="EEF66809.1"/>
    </source>
</evidence>
<name>B9YB01_9FIRM</name>
<dbReference type="AlphaFoldDB" id="B9YB01"/>
<protein>
    <submittedName>
        <fullName evidence="1">Uncharacterized protein</fullName>
    </submittedName>
</protein>
<accession>B9YB01</accession>
<dbReference type="HOGENOM" id="CLU_3184561_0_0_9"/>
<sequence>MNLSQSDKAEKPAAAAGFPFHSFWLFCIKKTAEPFTVFRRPDLIPR</sequence>
<reference evidence="1 2" key="2">
    <citation type="submission" date="2009-02" db="EMBL/GenBank/DDBJ databases">
        <title>Draft genome sequence of Holdemania filiformis DSM 12042.</title>
        <authorList>
            <person name="Sudarsanam P."/>
            <person name="Ley R."/>
            <person name="Guruge J."/>
            <person name="Turnbaugh P.J."/>
            <person name="Mahowald M."/>
            <person name="Liep D."/>
            <person name="Gordon J."/>
        </authorList>
    </citation>
    <scope>NUCLEOTIDE SEQUENCE [LARGE SCALE GENOMIC DNA]</scope>
    <source>
        <strain evidence="1 2">DSM 12042</strain>
    </source>
</reference>
<comment type="caution">
    <text evidence="1">The sequence shown here is derived from an EMBL/GenBank/DDBJ whole genome shotgun (WGS) entry which is preliminary data.</text>
</comment>
<organism evidence="1 2">
    <name type="scientific">Holdemania filiformis DSM 12042</name>
    <dbReference type="NCBI Taxonomy" id="545696"/>
    <lineage>
        <taxon>Bacteria</taxon>
        <taxon>Bacillati</taxon>
        <taxon>Bacillota</taxon>
        <taxon>Erysipelotrichia</taxon>
        <taxon>Erysipelotrichales</taxon>
        <taxon>Erysipelotrichaceae</taxon>
        <taxon>Holdemania</taxon>
    </lineage>
</organism>
<proteinExistence type="predicted"/>
<reference evidence="1 2" key="1">
    <citation type="submission" date="2008-12" db="EMBL/GenBank/DDBJ databases">
        <authorList>
            <person name="Fulton L."/>
            <person name="Clifton S."/>
            <person name="Fulton B."/>
            <person name="Xu J."/>
            <person name="Minx P."/>
            <person name="Pepin K.H."/>
            <person name="Johnson M."/>
            <person name="Bhonagiri V."/>
            <person name="Nash W.E."/>
            <person name="Mardis E.R."/>
            <person name="Wilson R.K."/>
        </authorList>
    </citation>
    <scope>NUCLEOTIDE SEQUENCE [LARGE SCALE GENOMIC DNA]</scope>
    <source>
        <strain evidence="1 2">DSM 12042</strain>
    </source>
</reference>
<evidence type="ECO:0000313" key="2">
    <source>
        <dbReference type="Proteomes" id="UP000005950"/>
    </source>
</evidence>
<dbReference type="EMBL" id="ACCF01000192">
    <property type="protein sequence ID" value="EEF66809.1"/>
    <property type="molecule type" value="Genomic_DNA"/>
</dbReference>
<gene>
    <name evidence="1" type="ORF">HOLDEFILI_03008</name>
</gene>